<dbReference type="GO" id="GO:0003723">
    <property type="term" value="F:RNA binding"/>
    <property type="evidence" value="ECO:0007669"/>
    <property type="project" value="InterPro"/>
</dbReference>
<evidence type="ECO:0000313" key="2">
    <source>
        <dbReference type="EMBL" id="SPM41017.1"/>
    </source>
</evidence>
<dbReference type="Gene3D" id="3.30.450.20">
    <property type="entry name" value="PAS domain"/>
    <property type="match status" value="1"/>
</dbReference>
<dbReference type="Pfam" id="PF08447">
    <property type="entry name" value="PAS_3"/>
    <property type="match status" value="1"/>
</dbReference>
<dbReference type="InterPro" id="IPR013655">
    <property type="entry name" value="PAS_fold_3"/>
</dbReference>
<dbReference type="Pfam" id="PF03861">
    <property type="entry name" value="ANTAR"/>
    <property type="match status" value="1"/>
</dbReference>
<dbReference type="PROSITE" id="PS50921">
    <property type="entry name" value="ANTAR"/>
    <property type="match status" value="1"/>
</dbReference>
<dbReference type="SUPFAM" id="SSF55785">
    <property type="entry name" value="PYP-like sensor domain (PAS domain)"/>
    <property type="match status" value="1"/>
</dbReference>
<dbReference type="SMART" id="SM01012">
    <property type="entry name" value="ANTAR"/>
    <property type="match status" value="1"/>
</dbReference>
<dbReference type="AlphaFoldDB" id="A0A2U3PB74"/>
<dbReference type="Proteomes" id="UP000240424">
    <property type="component" value="Unassembled WGS sequence"/>
</dbReference>
<feature type="domain" description="ANTAR" evidence="1">
    <location>
        <begin position="125"/>
        <end position="186"/>
    </location>
</feature>
<dbReference type="InterPro" id="IPR035965">
    <property type="entry name" value="PAS-like_dom_sf"/>
</dbReference>
<evidence type="ECO:0000313" key="3">
    <source>
        <dbReference type="Proteomes" id="UP000240424"/>
    </source>
</evidence>
<dbReference type="Gene3D" id="1.10.10.10">
    <property type="entry name" value="Winged helix-like DNA-binding domain superfamily/Winged helix DNA-binding domain"/>
    <property type="match status" value="1"/>
</dbReference>
<evidence type="ECO:0000259" key="1">
    <source>
        <dbReference type="PROSITE" id="PS50921"/>
    </source>
</evidence>
<gene>
    <name evidence="2" type="ORF">MNAB215_3219</name>
</gene>
<organism evidence="2 3">
    <name type="scientific">Mycobacterium numidiamassiliense</name>
    <dbReference type="NCBI Taxonomy" id="1841861"/>
    <lineage>
        <taxon>Bacteria</taxon>
        <taxon>Bacillati</taxon>
        <taxon>Actinomycetota</taxon>
        <taxon>Actinomycetes</taxon>
        <taxon>Mycobacteriales</taxon>
        <taxon>Mycobacteriaceae</taxon>
        <taxon>Mycobacterium</taxon>
    </lineage>
</organism>
<accession>A0A2U3PB74</accession>
<dbReference type="InterPro" id="IPR005561">
    <property type="entry name" value="ANTAR"/>
</dbReference>
<dbReference type="InterPro" id="IPR036388">
    <property type="entry name" value="WH-like_DNA-bd_sf"/>
</dbReference>
<sequence length="218" mass="24632">VTDSDDPSAVELSADGTALRAGWFRFYFTDGRWEWSPEVDQIHGYEPGSVTVTTELVMSHKYPDDRPKMAALLDHVQQTRSPISSRHRIIDTQGRTRDVVVVGEQLHDDLGEVVGTHGFYLDVTPTLQDAISDAIAEISQNRGVIEQTKGMLMLVYRLDADKAFDILKWRSQETNVKLRPFAERLAADFLELTYDDTLPTRSTYDHLLLTAHQRVTAA</sequence>
<keyword evidence="3" id="KW-1185">Reference proteome</keyword>
<dbReference type="STRING" id="1841861.GCA_900157365_01538"/>
<reference evidence="2 3" key="1">
    <citation type="submission" date="2017-01" db="EMBL/GenBank/DDBJ databases">
        <authorList>
            <consortium name="Urmite Genomes"/>
        </authorList>
    </citation>
    <scope>NUCLEOTIDE SEQUENCE [LARGE SCALE GENOMIC DNA]</scope>
    <source>
        <strain evidence="2 3">AB215</strain>
    </source>
</reference>
<name>A0A2U3PB74_9MYCO</name>
<protein>
    <submittedName>
        <fullName evidence="2">Putative PAS/PAC sensor protein</fullName>
    </submittedName>
</protein>
<dbReference type="EMBL" id="FUEZ01000004">
    <property type="protein sequence ID" value="SPM41017.1"/>
    <property type="molecule type" value="Genomic_DNA"/>
</dbReference>
<feature type="non-terminal residue" evidence="2">
    <location>
        <position position="1"/>
    </location>
</feature>
<proteinExistence type="predicted"/>